<evidence type="ECO:0000313" key="2">
    <source>
        <dbReference type="Proteomes" id="UP000439903"/>
    </source>
</evidence>
<dbReference type="AlphaFoldDB" id="A0A8H4ENN9"/>
<dbReference type="OrthoDB" id="2347457at2759"/>
<accession>A0A8H4ENN9</accession>
<comment type="caution">
    <text evidence="1">The sequence shown here is derived from an EMBL/GenBank/DDBJ whole genome shotgun (WGS) entry which is preliminary data.</text>
</comment>
<protein>
    <submittedName>
        <fullName evidence="1">Zn-finger domain-containing protein</fullName>
    </submittedName>
</protein>
<sequence length="280" mass="32357">MSGYMCSTCAHTFTSRIGYSQYRNSYNRPSNENTVNLFSRTSENKSFSSKKISISSIKFEKQSHNSADNFSQIASKEENLYNISKDVEIDNNILFELEDKNDMSFKIAANNNKEFFEILQDTLQNFKDIAKEIEPFKSCDELSSSDEDNSKIYKDFLNKAYADLMALVTKFKLSNAVGNAIIKFFNKYSKLSKSLLPSNISQGKIYMNNMESDLSYKKTCVLKHNDSEYFLHYIPILKCIKNILKVSNLIQNFATDYEELSKISKNDKEIFYREQNNGIL</sequence>
<reference evidence="1 2" key="1">
    <citation type="journal article" date="2019" name="Environ. Microbiol.">
        <title>At the nexus of three kingdoms: the genome of the mycorrhizal fungus Gigaspora margarita provides insights into plant, endobacterial and fungal interactions.</title>
        <authorList>
            <person name="Venice F."/>
            <person name="Ghignone S."/>
            <person name="Salvioli di Fossalunga A."/>
            <person name="Amselem J."/>
            <person name="Novero M."/>
            <person name="Xianan X."/>
            <person name="Sedzielewska Toro K."/>
            <person name="Morin E."/>
            <person name="Lipzen A."/>
            <person name="Grigoriev I.V."/>
            <person name="Henrissat B."/>
            <person name="Martin F.M."/>
            <person name="Bonfante P."/>
        </authorList>
    </citation>
    <scope>NUCLEOTIDE SEQUENCE [LARGE SCALE GENOMIC DNA]</scope>
    <source>
        <strain evidence="1 2">BEG34</strain>
    </source>
</reference>
<evidence type="ECO:0000313" key="1">
    <source>
        <dbReference type="EMBL" id="KAF0524610.1"/>
    </source>
</evidence>
<dbReference type="Proteomes" id="UP000439903">
    <property type="component" value="Unassembled WGS sequence"/>
</dbReference>
<organism evidence="1 2">
    <name type="scientific">Gigaspora margarita</name>
    <dbReference type="NCBI Taxonomy" id="4874"/>
    <lineage>
        <taxon>Eukaryota</taxon>
        <taxon>Fungi</taxon>
        <taxon>Fungi incertae sedis</taxon>
        <taxon>Mucoromycota</taxon>
        <taxon>Glomeromycotina</taxon>
        <taxon>Glomeromycetes</taxon>
        <taxon>Diversisporales</taxon>
        <taxon>Gigasporaceae</taxon>
        <taxon>Gigaspora</taxon>
    </lineage>
</organism>
<name>A0A8H4ENN9_GIGMA</name>
<keyword evidence="2" id="KW-1185">Reference proteome</keyword>
<proteinExistence type="predicted"/>
<gene>
    <name evidence="1" type="ORF">F8M41_015139</name>
</gene>
<dbReference type="EMBL" id="WTPW01000313">
    <property type="protein sequence ID" value="KAF0524610.1"/>
    <property type="molecule type" value="Genomic_DNA"/>
</dbReference>